<evidence type="ECO:0000313" key="7">
    <source>
        <dbReference type="EMBL" id="GAA0708907.1"/>
    </source>
</evidence>
<sequence length="366" mass="38552">MNAYFDLDKGPGRRAFRMRHVGGVLVAAALGATLAVPVLLGGRDILSTMLRFPTSGYIALFAVIAASWLFRAVKLHMLLHRLDVPAGFPQALGISLAMDFAFMATPGGVGGYAAGVYYLRRAGASASGATTLTAADQGLDLMFFALALPLAGMVLYGSNVPETWSILASATAGLALTLVLAALLVRRKWHRTWLSLTNAVSTRWPALRRHEQAAHEFCANLRVQFRVLAAGGPLFLGCVFALTALQWLTRYGVLWLALALLGHHVSFALTLSLQALVTHAAQWTGVPAGGGGAELGLSAALVSRVPASDLATALLLWRLATLYVGLIAGAIAIALLARRRDPQATVATPVLAMPVEECAREGALPG</sequence>
<dbReference type="EMBL" id="BAAAEU010000004">
    <property type="protein sequence ID" value="GAA0708907.1"/>
    <property type="molecule type" value="Genomic_DNA"/>
</dbReference>
<feature type="transmembrane region" description="Helical" evidence="6">
    <location>
        <begin position="164"/>
        <end position="185"/>
    </location>
</feature>
<evidence type="ECO:0000256" key="2">
    <source>
        <dbReference type="ARBA" id="ARBA00022475"/>
    </source>
</evidence>
<keyword evidence="3 6" id="KW-0812">Transmembrane</keyword>
<feature type="transmembrane region" description="Helical" evidence="6">
    <location>
        <begin position="253"/>
        <end position="273"/>
    </location>
</feature>
<evidence type="ECO:0000313" key="8">
    <source>
        <dbReference type="Proteomes" id="UP001501523"/>
    </source>
</evidence>
<comment type="caution">
    <text evidence="7">The sequence shown here is derived from an EMBL/GenBank/DDBJ whole genome shotgun (WGS) entry which is preliminary data.</text>
</comment>
<organism evidence="7 8">
    <name type="scientific">Dokdonella soli</name>
    <dbReference type="NCBI Taxonomy" id="529810"/>
    <lineage>
        <taxon>Bacteria</taxon>
        <taxon>Pseudomonadati</taxon>
        <taxon>Pseudomonadota</taxon>
        <taxon>Gammaproteobacteria</taxon>
        <taxon>Lysobacterales</taxon>
        <taxon>Rhodanobacteraceae</taxon>
        <taxon>Dokdonella</taxon>
    </lineage>
</organism>
<name>A0ABP3TJJ0_9GAMM</name>
<keyword evidence="2" id="KW-1003">Cell membrane</keyword>
<dbReference type="Proteomes" id="UP001501523">
    <property type="component" value="Unassembled WGS sequence"/>
</dbReference>
<reference evidence="8" key="1">
    <citation type="journal article" date="2019" name="Int. J. Syst. Evol. Microbiol.">
        <title>The Global Catalogue of Microorganisms (GCM) 10K type strain sequencing project: providing services to taxonomists for standard genome sequencing and annotation.</title>
        <authorList>
            <consortium name="The Broad Institute Genomics Platform"/>
            <consortium name="The Broad Institute Genome Sequencing Center for Infectious Disease"/>
            <person name="Wu L."/>
            <person name="Ma J."/>
        </authorList>
    </citation>
    <scope>NUCLEOTIDE SEQUENCE [LARGE SCALE GENOMIC DNA]</scope>
    <source>
        <strain evidence="8">JCM 15421</strain>
    </source>
</reference>
<evidence type="ECO:0000256" key="1">
    <source>
        <dbReference type="ARBA" id="ARBA00004651"/>
    </source>
</evidence>
<dbReference type="PANTHER" id="PTHR37693">
    <property type="entry name" value="PHOSPHATIDYLGLYCEROL LYSYLTRANSFERASE"/>
    <property type="match status" value="1"/>
</dbReference>
<feature type="transmembrane region" description="Helical" evidence="6">
    <location>
        <begin position="227"/>
        <end position="247"/>
    </location>
</feature>
<dbReference type="RefSeq" id="WP_343787581.1">
    <property type="nucleotide sequence ID" value="NZ_BAAAEU010000004.1"/>
</dbReference>
<dbReference type="PANTHER" id="PTHR37693:SF1">
    <property type="entry name" value="INTEGRAL MEMBRANE PROTEIN"/>
    <property type="match status" value="1"/>
</dbReference>
<feature type="transmembrane region" description="Helical" evidence="6">
    <location>
        <begin position="139"/>
        <end position="158"/>
    </location>
</feature>
<feature type="transmembrane region" description="Helical" evidence="6">
    <location>
        <begin position="91"/>
        <end position="119"/>
    </location>
</feature>
<evidence type="ECO:0000256" key="4">
    <source>
        <dbReference type="ARBA" id="ARBA00022989"/>
    </source>
</evidence>
<protein>
    <recommendedName>
        <fullName evidence="9">Flippase-like domain-containing protein</fullName>
    </recommendedName>
</protein>
<feature type="transmembrane region" description="Helical" evidence="6">
    <location>
        <begin position="285"/>
        <end position="303"/>
    </location>
</feature>
<keyword evidence="4 6" id="KW-1133">Transmembrane helix</keyword>
<dbReference type="NCBIfam" id="TIGR00374">
    <property type="entry name" value="flippase-like domain"/>
    <property type="match status" value="1"/>
</dbReference>
<keyword evidence="5 6" id="KW-0472">Membrane</keyword>
<evidence type="ECO:0000256" key="5">
    <source>
        <dbReference type="ARBA" id="ARBA00023136"/>
    </source>
</evidence>
<dbReference type="InterPro" id="IPR022791">
    <property type="entry name" value="L-PG_synthase/AglD"/>
</dbReference>
<evidence type="ECO:0008006" key="9">
    <source>
        <dbReference type="Google" id="ProtNLM"/>
    </source>
</evidence>
<evidence type="ECO:0000256" key="6">
    <source>
        <dbReference type="SAM" id="Phobius"/>
    </source>
</evidence>
<feature type="transmembrane region" description="Helical" evidence="6">
    <location>
        <begin position="315"/>
        <end position="337"/>
    </location>
</feature>
<comment type="subcellular location">
    <subcellularLocation>
        <location evidence="1">Cell membrane</location>
        <topology evidence="1">Multi-pass membrane protein</topology>
    </subcellularLocation>
</comment>
<evidence type="ECO:0000256" key="3">
    <source>
        <dbReference type="ARBA" id="ARBA00022692"/>
    </source>
</evidence>
<dbReference type="Pfam" id="PF03706">
    <property type="entry name" value="LPG_synthase_TM"/>
    <property type="match status" value="1"/>
</dbReference>
<accession>A0ABP3TJJ0</accession>
<gene>
    <name evidence="7" type="ORF">GCM10009105_08880</name>
</gene>
<feature type="transmembrane region" description="Helical" evidence="6">
    <location>
        <begin position="52"/>
        <end position="71"/>
    </location>
</feature>
<feature type="transmembrane region" description="Helical" evidence="6">
    <location>
        <begin position="20"/>
        <end position="40"/>
    </location>
</feature>
<proteinExistence type="predicted"/>
<keyword evidence="8" id="KW-1185">Reference proteome</keyword>